<dbReference type="Proteomes" id="UP000266327">
    <property type="component" value="Unassembled WGS sequence"/>
</dbReference>
<dbReference type="Gene3D" id="1.10.10.60">
    <property type="entry name" value="Homeodomain-like"/>
    <property type="match status" value="1"/>
</dbReference>
<gene>
    <name evidence="5" type="ORF">D3878_18775</name>
</gene>
<dbReference type="SMART" id="SM00342">
    <property type="entry name" value="HTH_ARAC"/>
    <property type="match status" value="1"/>
</dbReference>
<evidence type="ECO:0000313" key="5">
    <source>
        <dbReference type="EMBL" id="RJG03387.1"/>
    </source>
</evidence>
<name>A0A3A3G4H6_9BURK</name>
<feature type="domain" description="HTH araC/xylS-type" evidence="4">
    <location>
        <begin position="239"/>
        <end position="337"/>
    </location>
</feature>
<dbReference type="InterPro" id="IPR020449">
    <property type="entry name" value="Tscrpt_reg_AraC-type_HTH"/>
</dbReference>
<keyword evidence="1" id="KW-0805">Transcription regulation</keyword>
<dbReference type="AlphaFoldDB" id="A0A3A3G4H6"/>
<evidence type="ECO:0000256" key="3">
    <source>
        <dbReference type="ARBA" id="ARBA00023163"/>
    </source>
</evidence>
<accession>A0A3A3G4H6</accession>
<dbReference type="PANTHER" id="PTHR47894:SF1">
    <property type="entry name" value="HTH-TYPE TRANSCRIPTIONAL REGULATOR VQSM"/>
    <property type="match status" value="1"/>
</dbReference>
<protein>
    <submittedName>
        <fullName evidence="5">AraC family transcriptional regulator</fullName>
    </submittedName>
</protein>
<reference evidence="6" key="1">
    <citation type="submission" date="2018-09" db="EMBL/GenBank/DDBJ databases">
        <authorList>
            <person name="Zhu H."/>
        </authorList>
    </citation>
    <scope>NUCLEOTIDE SEQUENCE [LARGE SCALE GENOMIC DNA]</scope>
    <source>
        <strain evidence="6">K1S02-23</strain>
    </source>
</reference>
<dbReference type="PANTHER" id="PTHR47894">
    <property type="entry name" value="HTH-TYPE TRANSCRIPTIONAL REGULATOR GADX"/>
    <property type="match status" value="1"/>
</dbReference>
<evidence type="ECO:0000313" key="6">
    <source>
        <dbReference type="Proteomes" id="UP000266327"/>
    </source>
</evidence>
<proteinExistence type="predicted"/>
<dbReference type="OrthoDB" id="6506763at2"/>
<dbReference type="Pfam" id="PF12833">
    <property type="entry name" value="HTH_18"/>
    <property type="match status" value="1"/>
</dbReference>
<comment type="caution">
    <text evidence="5">The sequence shown here is derived from an EMBL/GenBank/DDBJ whole genome shotgun (WGS) entry which is preliminary data.</text>
</comment>
<dbReference type="InterPro" id="IPR009057">
    <property type="entry name" value="Homeodomain-like_sf"/>
</dbReference>
<evidence type="ECO:0000259" key="4">
    <source>
        <dbReference type="PROSITE" id="PS01124"/>
    </source>
</evidence>
<dbReference type="EMBL" id="QYUQ01000002">
    <property type="protein sequence ID" value="RJG03387.1"/>
    <property type="molecule type" value="Genomic_DNA"/>
</dbReference>
<dbReference type="Pfam" id="PF12625">
    <property type="entry name" value="Arabinose_bd"/>
    <property type="match status" value="1"/>
</dbReference>
<keyword evidence="3" id="KW-0804">Transcription</keyword>
<organism evidence="5 6">
    <name type="scientific">Noviherbaspirillum sedimenti</name>
    <dbReference type="NCBI Taxonomy" id="2320865"/>
    <lineage>
        <taxon>Bacteria</taxon>
        <taxon>Pseudomonadati</taxon>
        <taxon>Pseudomonadota</taxon>
        <taxon>Betaproteobacteria</taxon>
        <taxon>Burkholderiales</taxon>
        <taxon>Oxalobacteraceae</taxon>
        <taxon>Noviherbaspirillum</taxon>
    </lineage>
</organism>
<dbReference type="GO" id="GO:0005829">
    <property type="term" value="C:cytosol"/>
    <property type="evidence" value="ECO:0007669"/>
    <property type="project" value="TreeGrafter"/>
</dbReference>
<dbReference type="InterPro" id="IPR032687">
    <property type="entry name" value="AraC-type_N"/>
</dbReference>
<evidence type="ECO:0000256" key="2">
    <source>
        <dbReference type="ARBA" id="ARBA00023125"/>
    </source>
</evidence>
<sequence length="341" mass="38401">MQQTRTEKGSISIFFVRSALAPVIEQGFDADELLRNAGISPSLLQTPQARVTPQNFSALWLAVAHTLNDELFAQDSRRMKVGSFAMLCQALVHSSTLKSALHRMTRIFNLILDDFHCSVETGAQHASLNITHTPGRRTSPVLGCETLLMMQHGLACWLIGRRIPILAAGFCYPEPEHSAEYARMYSHQLRFDQPMTSLTFDASYLDLPVVQNQKTVVDFVRQAPANIIVKYKNSAGLAAQIRRRLRAAARTEWPDFEEFAALLNMTPSTLRRRLQEEGQSFQGIKDQLRRDMAIDYLCHTANSVTDIACELGFSEASAFHRAFKKWTGANPGEYRERMLHG</sequence>
<dbReference type="SUPFAM" id="SSF46689">
    <property type="entry name" value="Homeodomain-like"/>
    <property type="match status" value="1"/>
</dbReference>
<dbReference type="PROSITE" id="PS01124">
    <property type="entry name" value="HTH_ARAC_FAMILY_2"/>
    <property type="match status" value="1"/>
</dbReference>
<evidence type="ECO:0000256" key="1">
    <source>
        <dbReference type="ARBA" id="ARBA00023015"/>
    </source>
</evidence>
<dbReference type="GO" id="GO:0003700">
    <property type="term" value="F:DNA-binding transcription factor activity"/>
    <property type="evidence" value="ECO:0007669"/>
    <property type="project" value="InterPro"/>
</dbReference>
<dbReference type="InterPro" id="IPR018060">
    <property type="entry name" value="HTH_AraC"/>
</dbReference>
<dbReference type="RefSeq" id="WP_119786882.1">
    <property type="nucleotide sequence ID" value="NZ_QYUQ01000002.1"/>
</dbReference>
<keyword evidence="6" id="KW-1185">Reference proteome</keyword>
<dbReference type="GO" id="GO:0000976">
    <property type="term" value="F:transcription cis-regulatory region binding"/>
    <property type="evidence" value="ECO:0007669"/>
    <property type="project" value="TreeGrafter"/>
</dbReference>
<dbReference type="PRINTS" id="PR00032">
    <property type="entry name" value="HTHARAC"/>
</dbReference>
<keyword evidence="2" id="KW-0238">DNA-binding</keyword>